<evidence type="ECO:0000256" key="11">
    <source>
        <dbReference type="ARBA" id="ARBA00023136"/>
    </source>
</evidence>
<dbReference type="InterPro" id="IPR003715">
    <property type="entry name" value="Poly_export_N"/>
</dbReference>
<keyword evidence="11" id="KW-0472">Membrane</keyword>
<dbReference type="InterPro" id="IPR054765">
    <property type="entry name" value="SLBB_dom"/>
</dbReference>
<dbReference type="PANTHER" id="PTHR33619:SF3">
    <property type="entry name" value="POLYSACCHARIDE EXPORT PROTEIN GFCE-RELATED"/>
    <property type="match status" value="1"/>
</dbReference>
<dbReference type="Pfam" id="PF22461">
    <property type="entry name" value="SLBB_2"/>
    <property type="match status" value="2"/>
</dbReference>
<comment type="similarity">
    <text evidence="2">Belongs to the BexD/CtrA/VexA family.</text>
</comment>
<keyword evidence="4" id="KW-1134">Transmembrane beta strand</keyword>
<keyword evidence="7" id="KW-0732">Signal</keyword>
<evidence type="ECO:0000256" key="14">
    <source>
        <dbReference type="ARBA" id="ARBA00023288"/>
    </source>
</evidence>
<dbReference type="Proteomes" id="UP000305709">
    <property type="component" value="Unassembled WGS sequence"/>
</dbReference>
<name>A0A5C4NBX8_9RHOB</name>
<keyword evidence="14" id="KW-0449">Lipoprotein</keyword>
<keyword evidence="9" id="KW-0406">Ion transport</keyword>
<protein>
    <submittedName>
        <fullName evidence="17">Sugar transporter</fullName>
    </submittedName>
</protein>
<reference evidence="17 18" key="1">
    <citation type="submission" date="2019-06" db="EMBL/GenBank/DDBJ databases">
        <authorList>
            <person name="Jiang L."/>
        </authorList>
    </citation>
    <scope>NUCLEOTIDE SEQUENCE [LARGE SCALE GENOMIC DNA]</scope>
    <source>
        <strain evidence="17 18">YIM 48858</strain>
    </source>
</reference>
<feature type="domain" description="Polysaccharide export protein N-terminal" evidence="15">
    <location>
        <begin position="87"/>
        <end position="175"/>
    </location>
</feature>
<dbReference type="EMBL" id="VDFV01000013">
    <property type="protein sequence ID" value="TNC71552.1"/>
    <property type="molecule type" value="Genomic_DNA"/>
</dbReference>
<keyword evidence="13" id="KW-0998">Cell outer membrane</keyword>
<dbReference type="GO" id="GO:0015288">
    <property type="term" value="F:porin activity"/>
    <property type="evidence" value="ECO:0007669"/>
    <property type="project" value="UniProtKB-KW"/>
</dbReference>
<evidence type="ECO:0000256" key="1">
    <source>
        <dbReference type="ARBA" id="ARBA00004571"/>
    </source>
</evidence>
<keyword evidence="8" id="KW-0625">Polysaccharide transport</keyword>
<organism evidence="17 18">
    <name type="scientific">Rubellimicrobium roseum</name>
    <dbReference type="NCBI Taxonomy" id="687525"/>
    <lineage>
        <taxon>Bacteria</taxon>
        <taxon>Pseudomonadati</taxon>
        <taxon>Pseudomonadota</taxon>
        <taxon>Alphaproteobacteria</taxon>
        <taxon>Rhodobacterales</taxon>
        <taxon>Roseobacteraceae</taxon>
        <taxon>Rubellimicrobium</taxon>
    </lineage>
</organism>
<feature type="domain" description="SLBB" evidence="16">
    <location>
        <begin position="183"/>
        <end position="259"/>
    </location>
</feature>
<evidence type="ECO:0000256" key="7">
    <source>
        <dbReference type="ARBA" id="ARBA00022729"/>
    </source>
</evidence>
<dbReference type="InterPro" id="IPR049712">
    <property type="entry name" value="Poly_export"/>
</dbReference>
<evidence type="ECO:0000256" key="3">
    <source>
        <dbReference type="ARBA" id="ARBA00022448"/>
    </source>
</evidence>
<feature type="domain" description="SLBB" evidence="16">
    <location>
        <begin position="325"/>
        <end position="410"/>
    </location>
</feature>
<evidence type="ECO:0000256" key="6">
    <source>
        <dbReference type="ARBA" id="ARBA00022692"/>
    </source>
</evidence>
<evidence type="ECO:0000256" key="8">
    <source>
        <dbReference type="ARBA" id="ARBA00023047"/>
    </source>
</evidence>
<evidence type="ECO:0000256" key="10">
    <source>
        <dbReference type="ARBA" id="ARBA00023114"/>
    </source>
</evidence>
<keyword evidence="5 17" id="KW-0762">Sugar transport</keyword>
<dbReference type="GO" id="GO:0009279">
    <property type="term" value="C:cell outer membrane"/>
    <property type="evidence" value="ECO:0007669"/>
    <property type="project" value="UniProtKB-SubCell"/>
</dbReference>
<dbReference type="GO" id="GO:0046930">
    <property type="term" value="C:pore complex"/>
    <property type="evidence" value="ECO:0007669"/>
    <property type="project" value="UniProtKB-KW"/>
</dbReference>
<dbReference type="Gene3D" id="3.30.1950.10">
    <property type="entry name" value="wza like domain"/>
    <property type="match status" value="1"/>
</dbReference>
<evidence type="ECO:0000256" key="4">
    <source>
        <dbReference type="ARBA" id="ARBA00022452"/>
    </source>
</evidence>
<dbReference type="GO" id="GO:0015159">
    <property type="term" value="F:polysaccharide transmembrane transporter activity"/>
    <property type="evidence" value="ECO:0007669"/>
    <property type="project" value="InterPro"/>
</dbReference>
<evidence type="ECO:0000256" key="12">
    <source>
        <dbReference type="ARBA" id="ARBA00023139"/>
    </source>
</evidence>
<evidence type="ECO:0000259" key="15">
    <source>
        <dbReference type="Pfam" id="PF02563"/>
    </source>
</evidence>
<comment type="subcellular location">
    <subcellularLocation>
        <location evidence="1">Cell outer membrane</location>
        <topology evidence="1">Multi-pass membrane protein</topology>
    </subcellularLocation>
</comment>
<accession>A0A5C4NBX8</accession>
<evidence type="ECO:0000256" key="2">
    <source>
        <dbReference type="ARBA" id="ARBA00009450"/>
    </source>
</evidence>
<keyword evidence="10" id="KW-0626">Porin</keyword>
<gene>
    <name evidence="17" type="ORF">FHG71_11125</name>
</gene>
<dbReference type="GO" id="GO:0006811">
    <property type="term" value="P:monoatomic ion transport"/>
    <property type="evidence" value="ECO:0007669"/>
    <property type="project" value="UniProtKB-KW"/>
</dbReference>
<keyword evidence="6" id="KW-0812">Transmembrane</keyword>
<dbReference type="Pfam" id="PF02563">
    <property type="entry name" value="Poly_export"/>
    <property type="match status" value="1"/>
</dbReference>
<keyword evidence="18" id="KW-1185">Reference proteome</keyword>
<dbReference type="OrthoDB" id="9808421at2"/>
<comment type="caution">
    <text evidence="17">The sequence shown here is derived from an EMBL/GenBank/DDBJ whole genome shotgun (WGS) entry which is preliminary data.</text>
</comment>
<evidence type="ECO:0000313" key="18">
    <source>
        <dbReference type="Proteomes" id="UP000305709"/>
    </source>
</evidence>
<evidence type="ECO:0000256" key="9">
    <source>
        <dbReference type="ARBA" id="ARBA00023065"/>
    </source>
</evidence>
<dbReference type="Gene3D" id="3.10.560.10">
    <property type="entry name" value="Outer membrane lipoprotein wza domain like"/>
    <property type="match status" value="2"/>
</dbReference>
<keyword evidence="3" id="KW-0813">Transport</keyword>
<proteinExistence type="inferred from homology"/>
<evidence type="ECO:0000256" key="13">
    <source>
        <dbReference type="ARBA" id="ARBA00023237"/>
    </source>
</evidence>
<dbReference type="AlphaFoldDB" id="A0A5C4NBX8"/>
<keyword evidence="12" id="KW-0564">Palmitate</keyword>
<evidence type="ECO:0000259" key="16">
    <source>
        <dbReference type="Pfam" id="PF22461"/>
    </source>
</evidence>
<evidence type="ECO:0000256" key="5">
    <source>
        <dbReference type="ARBA" id="ARBA00022597"/>
    </source>
</evidence>
<dbReference type="PANTHER" id="PTHR33619">
    <property type="entry name" value="POLYSACCHARIDE EXPORT PROTEIN GFCE-RELATED"/>
    <property type="match status" value="1"/>
</dbReference>
<evidence type="ECO:0000313" key="17">
    <source>
        <dbReference type="EMBL" id="TNC71552.1"/>
    </source>
</evidence>
<sequence length="438" mass="47155">MSLGGCGVSYVSPLVREDPNDGVQVVEITRDTLSVANAATYVPRALPPAFTQAAGGGSLRGAGALPAPPEVPEFAPVALDLRPPPPATPEPYRIGVSDVVQLATRSAATAPDATVTGTVSGSEVRQTYTVRDDGTIAVPEVGTVQVGGLTIEEAEQRVFERFLDSGIDPDFSLEIAGFNARSISVGGEVGQPGNLPVGLRVPRLDEVLAEAGGLAVDTPEFASIRIYRDGTLYQIPLDDYTERAELRDVQLLPGDSVFVDTSYDLDRALGYYSQQLNAANLRRAERTAALEELRAEIAIRRDALADERALFAARAELGAEPRDYVYLTGEVARQRRFALPYGQPASLADALFEDGGFETETGNPSQIYVLRANDGSTGEPVTAWHLDVRNAANLTLATRFEMRPDDIVFIEEQPITRWNRAFQQFFPTVINTASSAVD</sequence>